<evidence type="ECO:0000313" key="2">
    <source>
        <dbReference type="Proteomes" id="UP000198804"/>
    </source>
</evidence>
<dbReference type="EMBL" id="FOSV01000035">
    <property type="protein sequence ID" value="SFL99317.1"/>
    <property type="molecule type" value="Genomic_DNA"/>
</dbReference>
<dbReference type="RefSeq" id="WP_280142625.1">
    <property type="nucleotide sequence ID" value="NZ_FOSV01000035.1"/>
</dbReference>
<dbReference type="AlphaFoldDB" id="A0A1I4M8N9"/>
<sequence>MIRDQTAGRLEALPGRFRTQDDNIGCDDSVFQTNRFTQKTKNRV</sequence>
<dbReference type="Proteomes" id="UP000198804">
    <property type="component" value="Unassembled WGS sequence"/>
</dbReference>
<reference evidence="2" key="1">
    <citation type="submission" date="2016-10" db="EMBL/GenBank/DDBJ databases">
        <authorList>
            <person name="Varghese N."/>
            <person name="Submissions S."/>
        </authorList>
    </citation>
    <scope>NUCLEOTIDE SEQUENCE [LARGE SCALE GENOMIC DNA]</scope>
    <source>
        <strain evidence="2">CGMCC 1.6474</strain>
    </source>
</reference>
<gene>
    <name evidence="1" type="ORF">SAMN04488125_13524</name>
</gene>
<proteinExistence type="predicted"/>
<dbReference type="STRING" id="414703.SAMN04488125_13524"/>
<evidence type="ECO:0000313" key="1">
    <source>
        <dbReference type="EMBL" id="SFL99317.1"/>
    </source>
</evidence>
<name>A0A1I4M8N9_9HYPH</name>
<protein>
    <submittedName>
        <fullName evidence="1">Uncharacterized protein</fullName>
    </submittedName>
</protein>
<keyword evidence="2" id="KW-1185">Reference proteome</keyword>
<accession>A0A1I4M8N9</accession>
<organism evidence="1 2">
    <name type="scientific">Methylorubrum salsuginis</name>
    <dbReference type="NCBI Taxonomy" id="414703"/>
    <lineage>
        <taxon>Bacteria</taxon>
        <taxon>Pseudomonadati</taxon>
        <taxon>Pseudomonadota</taxon>
        <taxon>Alphaproteobacteria</taxon>
        <taxon>Hyphomicrobiales</taxon>
        <taxon>Methylobacteriaceae</taxon>
        <taxon>Methylorubrum</taxon>
    </lineage>
</organism>